<organism evidence="2 3">
    <name type="scientific">Priestia megaterium Q3</name>
    <dbReference type="NCBI Taxonomy" id="1452722"/>
    <lineage>
        <taxon>Bacteria</taxon>
        <taxon>Bacillati</taxon>
        <taxon>Bacillota</taxon>
        <taxon>Bacilli</taxon>
        <taxon>Bacillales</taxon>
        <taxon>Bacillaceae</taxon>
        <taxon>Priestia</taxon>
    </lineage>
</organism>
<dbReference type="EMBL" id="CP010586">
    <property type="protein sequence ID" value="AKP75269.1"/>
    <property type="molecule type" value="Genomic_DNA"/>
</dbReference>
<evidence type="ECO:0000313" key="3">
    <source>
        <dbReference type="Proteomes" id="UP000036410"/>
    </source>
</evidence>
<protein>
    <submittedName>
        <fullName evidence="2">Uncharacterized protein</fullName>
    </submittedName>
</protein>
<dbReference type="AlphaFoldDB" id="A0A806TLR6"/>
<name>A0A806TLR6_PRIMG</name>
<dbReference type="Proteomes" id="UP000036410">
    <property type="component" value="Chromosome"/>
</dbReference>
<accession>A0A806TLR6</accession>
<feature type="region of interest" description="Disordered" evidence="1">
    <location>
        <begin position="1"/>
        <end position="39"/>
    </location>
</feature>
<evidence type="ECO:0000313" key="2">
    <source>
        <dbReference type="EMBL" id="AKP75269.1"/>
    </source>
</evidence>
<sequence length="39" mass="4521">MPKRGQRKNSTQKSKPYKPSTAKQMVDTHNKVYGMRKGK</sequence>
<reference evidence="2 3" key="1">
    <citation type="submission" date="2015-01" db="EMBL/GenBank/DDBJ databases">
        <title>Genome sequence of bacillus megaterium Q3.</title>
        <authorList>
            <person name="Wang Y."/>
            <person name="Luo K."/>
            <person name="Bai L."/>
            <person name="Luo F."/>
        </authorList>
    </citation>
    <scope>NUCLEOTIDE SEQUENCE [LARGE SCALE GENOMIC DNA]</scope>
    <source>
        <strain evidence="2 3">Q3</strain>
    </source>
</reference>
<gene>
    <name evidence="2" type="ORF">AS52_00248</name>
</gene>
<proteinExistence type="predicted"/>
<evidence type="ECO:0000256" key="1">
    <source>
        <dbReference type="SAM" id="MobiDB-lite"/>
    </source>
</evidence>